<dbReference type="HAMAP" id="MF_01924">
    <property type="entry name" value="A_A_dipeptidase"/>
    <property type="match status" value="1"/>
</dbReference>
<dbReference type="OrthoDB" id="9801430at2"/>
<dbReference type="CDD" id="cd14843">
    <property type="entry name" value="D-Ala-D-Ala_dipeptidase_like"/>
    <property type="match status" value="1"/>
</dbReference>
<dbReference type="Proteomes" id="UP000199025">
    <property type="component" value="Unassembled WGS sequence"/>
</dbReference>
<feature type="active site" description="Proton donor/acceptor" evidence="9">
    <location>
        <position position="181"/>
    </location>
</feature>
<keyword evidence="2 9" id="KW-0645">Protease</keyword>
<reference evidence="10 11" key="1">
    <citation type="submission" date="2016-10" db="EMBL/GenBank/DDBJ databases">
        <authorList>
            <person name="de Groot N.N."/>
        </authorList>
    </citation>
    <scope>NUCLEOTIDE SEQUENCE [LARGE SCALE GENOMIC DNA]</scope>
    <source>
        <strain evidence="10 11">DSM 44468</strain>
    </source>
</reference>
<keyword evidence="3 9" id="KW-0479">Metal-binding</keyword>
<dbReference type="GO" id="GO:0006508">
    <property type="term" value="P:proteolysis"/>
    <property type="evidence" value="ECO:0007669"/>
    <property type="project" value="UniProtKB-KW"/>
</dbReference>
<evidence type="ECO:0000256" key="6">
    <source>
        <dbReference type="ARBA" id="ARBA00022997"/>
    </source>
</evidence>
<dbReference type="EMBL" id="FORP01000017">
    <property type="protein sequence ID" value="SFK28701.1"/>
    <property type="molecule type" value="Genomic_DNA"/>
</dbReference>
<dbReference type="GO" id="GO:0160237">
    <property type="term" value="F:D-Ala-D-Ala dipeptidase activity"/>
    <property type="evidence" value="ECO:0007669"/>
    <property type="project" value="UniProtKB-EC"/>
</dbReference>
<name>A0A1I3YBQ9_9PSEU</name>
<comment type="cofactor">
    <cofactor evidence="9">
        <name>Zn(2+)</name>
        <dbReference type="ChEBI" id="CHEBI:29105"/>
    </cofactor>
    <text evidence="9">Binds 1 zinc ion per subunit.</text>
</comment>
<evidence type="ECO:0000256" key="9">
    <source>
        <dbReference type="HAMAP-Rule" id="MF_01924"/>
    </source>
</evidence>
<evidence type="ECO:0000256" key="3">
    <source>
        <dbReference type="ARBA" id="ARBA00022723"/>
    </source>
</evidence>
<dbReference type="AlphaFoldDB" id="A0A1I3YBQ9"/>
<sequence>MTVLLSDPRIAAIPVSDNGEELITSPGLPFAPRSPGISPLLREDVVRRLLSAQAALPGGLRLLIVEGYRSPELQERYFSGYQAQLRANHPDWSGERLHVEASKFVSPPEVAPHCTGGAVDLTLATADGEELDLGTAVNADPESSRGACFTDAAGISARARRNRDLLAAALTRAGLVNYPTEWWHWSYGERYWAHLTSATATRYGPVSDRPAA</sequence>
<dbReference type="GO" id="GO:0008270">
    <property type="term" value="F:zinc ion binding"/>
    <property type="evidence" value="ECO:0007669"/>
    <property type="project" value="UniProtKB-UniRule"/>
</dbReference>
<dbReference type="Pfam" id="PF01427">
    <property type="entry name" value="Peptidase_M15"/>
    <property type="match status" value="1"/>
</dbReference>
<evidence type="ECO:0000256" key="1">
    <source>
        <dbReference type="ARBA" id="ARBA00001362"/>
    </source>
</evidence>
<keyword evidence="6 9" id="KW-0224">Dipeptidase</keyword>
<feature type="binding site" evidence="9">
    <location>
        <position position="120"/>
    </location>
    <ligand>
        <name>Zn(2+)</name>
        <dbReference type="ChEBI" id="CHEBI:29105"/>
        <note>catalytic</note>
    </ligand>
</feature>
<dbReference type="GO" id="GO:0008237">
    <property type="term" value="F:metallopeptidase activity"/>
    <property type="evidence" value="ECO:0007669"/>
    <property type="project" value="UniProtKB-KW"/>
</dbReference>
<feature type="binding site" evidence="9">
    <location>
        <position position="113"/>
    </location>
    <ligand>
        <name>Zn(2+)</name>
        <dbReference type="ChEBI" id="CHEBI:29105"/>
        <note>catalytic</note>
    </ligand>
</feature>
<gene>
    <name evidence="10" type="ORF">SAMN05421835_11770</name>
</gene>
<dbReference type="InterPro" id="IPR000755">
    <property type="entry name" value="A_A_dipeptidase"/>
</dbReference>
<dbReference type="STRING" id="115433.SAMN05421835_11770"/>
<dbReference type="PANTHER" id="PTHR43126:SF2">
    <property type="entry name" value="D-ALANYL-D-ALANINE DIPEPTIDASE"/>
    <property type="match status" value="1"/>
</dbReference>
<dbReference type="InterPro" id="IPR009045">
    <property type="entry name" value="Zn_M74/Hedgehog-like"/>
</dbReference>
<evidence type="ECO:0000256" key="7">
    <source>
        <dbReference type="ARBA" id="ARBA00023049"/>
    </source>
</evidence>
<evidence type="ECO:0000313" key="11">
    <source>
        <dbReference type="Proteomes" id="UP000199025"/>
    </source>
</evidence>
<evidence type="ECO:0000256" key="5">
    <source>
        <dbReference type="ARBA" id="ARBA00022833"/>
    </source>
</evidence>
<keyword evidence="7 9" id="KW-0482">Metalloprotease</keyword>
<feature type="binding site" evidence="9">
    <location>
        <position position="184"/>
    </location>
    <ligand>
        <name>Zn(2+)</name>
        <dbReference type="ChEBI" id="CHEBI:29105"/>
        <note>catalytic</note>
    </ligand>
</feature>
<dbReference type="RefSeq" id="WP_091512197.1">
    <property type="nucleotide sequence ID" value="NZ_FORP01000017.1"/>
</dbReference>
<comment type="catalytic activity">
    <reaction evidence="1 9">
        <text>D-alanyl-D-alanine + H2O = 2 D-alanine</text>
        <dbReference type="Rhea" id="RHEA:20661"/>
        <dbReference type="ChEBI" id="CHEBI:15377"/>
        <dbReference type="ChEBI" id="CHEBI:57416"/>
        <dbReference type="ChEBI" id="CHEBI:57822"/>
        <dbReference type="EC" id="3.4.13.22"/>
    </reaction>
</comment>
<dbReference type="SUPFAM" id="SSF55166">
    <property type="entry name" value="Hedgehog/DD-peptidase"/>
    <property type="match status" value="1"/>
</dbReference>
<dbReference type="EC" id="3.4.13.22" evidence="9"/>
<evidence type="ECO:0000256" key="2">
    <source>
        <dbReference type="ARBA" id="ARBA00022670"/>
    </source>
</evidence>
<comment type="function">
    <text evidence="9">Catalyzes hydrolysis of the D-alanyl-D-alanine dipeptide.</text>
</comment>
<protein>
    <recommendedName>
        <fullName evidence="9">D-alanyl-D-alanine dipeptidase</fullName>
        <shortName evidence="9">D-Ala-D-Ala dipeptidase</shortName>
        <ecNumber evidence="9">3.4.13.22</ecNumber>
    </recommendedName>
</protein>
<feature type="site" description="Transition state stabilizer" evidence="9">
    <location>
        <position position="69"/>
    </location>
</feature>
<organism evidence="10 11">
    <name type="scientific">Amycolatopsis sacchari</name>
    <dbReference type="NCBI Taxonomy" id="115433"/>
    <lineage>
        <taxon>Bacteria</taxon>
        <taxon>Bacillati</taxon>
        <taxon>Actinomycetota</taxon>
        <taxon>Actinomycetes</taxon>
        <taxon>Pseudonocardiales</taxon>
        <taxon>Pseudonocardiaceae</taxon>
        <taxon>Amycolatopsis</taxon>
    </lineage>
</organism>
<keyword evidence="11" id="KW-1185">Reference proteome</keyword>
<evidence type="ECO:0000256" key="8">
    <source>
        <dbReference type="ARBA" id="ARBA00023316"/>
    </source>
</evidence>
<proteinExistence type="inferred from homology"/>
<comment type="similarity">
    <text evidence="9">Belongs to the peptidase M15D family.</text>
</comment>
<keyword evidence="4 9" id="KW-0378">Hydrolase</keyword>
<dbReference type="GO" id="GO:0071555">
    <property type="term" value="P:cell wall organization"/>
    <property type="evidence" value="ECO:0007669"/>
    <property type="project" value="UniProtKB-KW"/>
</dbReference>
<keyword evidence="8" id="KW-0961">Cell wall biogenesis/degradation</keyword>
<dbReference type="PANTHER" id="PTHR43126">
    <property type="entry name" value="D-ALANYL-D-ALANINE DIPEPTIDASE"/>
    <property type="match status" value="1"/>
</dbReference>
<dbReference type="Gene3D" id="3.30.1380.10">
    <property type="match status" value="1"/>
</dbReference>
<evidence type="ECO:0000313" key="10">
    <source>
        <dbReference type="EMBL" id="SFK28701.1"/>
    </source>
</evidence>
<keyword evidence="5 9" id="KW-0862">Zinc</keyword>
<accession>A0A1I3YBQ9</accession>
<evidence type="ECO:0000256" key="4">
    <source>
        <dbReference type="ARBA" id="ARBA00022801"/>
    </source>
</evidence>